<evidence type="ECO:0000313" key="3">
    <source>
        <dbReference type="Proteomes" id="UP001515500"/>
    </source>
</evidence>
<dbReference type="Pfam" id="PF13516">
    <property type="entry name" value="LRR_6"/>
    <property type="match status" value="2"/>
</dbReference>
<protein>
    <submittedName>
        <fullName evidence="4">Uncharacterized protein LOC120267587</fullName>
    </submittedName>
</protein>
<keyword evidence="3" id="KW-1185">Reference proteome</keyword>
<dbReference type="GeneID" id="120267587"/>
<proteinExistence type="predicted"/>
<sequence>MEVSTVVSRPFKPGLRLRTSPASSCLRRCQGQSLIFAPLRSESRRYFPFVPRAASGALDQGPGRGSGGGGRARKAYKQSQSQAQPNFPALPVKEIASVAAPAGAFLAITFVLWKVVEKVLVPKPKGVSLTENQSSSPGLKWSFAPGTNLPSGISFNIGRESRQKLNEFAKELRSFRSVDMSGRNFGDEGLFFLAESLGFNQTAEEVDFSGNGITATGLKAFDGVLQVNTVLKTLNLSGNAIGDEGVKVSC</sequence>
<dbReference type="PANTHER" id="PTHR24111:SF0">
    <property type="entry name" value="LEUCINE-RICH REPEAT-CONTAINING PROTEIN"/>
    <property type="match status" value="1"/>
</dbReference>
<dbReference type="InterPro" id="IPR032675">
    <property type="entry name" value="LRR_dom_sf"/>
</dbReference>
<dbReference type="Proteomes" id="UP001515500">
    <property type="component" value="Chromosome 8"/>
</dbReference>
<dbReference type="Gene3D" id="3.80.10.10">
    <property type="entry name" value="Ribonuclease Inhibitor"/>
    <property type="match status" value="1"/>
</dbReference>
<dbReference type="AlphaFoldDB" id="A0AB40BUS3"/>
<dbReference type="InterPro" id="IPR052201">
    <property type="entry name" value="LRR-containing_regulator"/>
</dbReference>
<dbReference type="InterPro" id="IPR001611">
    <property type="entry name" value="Leu-rich_rpt"/>
</dbReference>
<name>A0AB40BUS3_DIOCR</name>
<evidence type="ECO:0000256" key="1">
    <source>
        <dbReference type="ARBA" id="ARBA00022737"/>
    </source>
</evidence>
<evidence type="ECO:0000256" key="2">
    <source>
        <dbReference type="SAM" id="MobiDB-lite"/>
    </source>
</evidence>
<feature type="region of interest" description="Disordered" evidence="2">
    <location>
        <begin position="57"/>
        <end position="83"/>
    </location>
</feature>
<keyword evidence="1" id="KW-0677">Repeat</keyword>
<dbReference type="RefSeq" id="XP_039131200.1">
    <property type="nucleotide sequence ID" value="XM_039275266.1"/>
</dbReference>
<evidence type="ECO:0000313" key="4">
    <source>
        <dbReference type="RefSeq" id="XP_039131200.1"/>
    </source>
</evidence>
<reference evidence="4" key="1">
    <citation type="submission" date="2025-08" db="UniProtKB">
        <authorList>
            <consortium name="RefSeq"/>
        </authorList>
    </citation>
    <scope>IDENTIFICATION</scope>
</reference>
<gene>
    <name evidence="4" type="primary">LOC120267587</name>
</gene>
<accession>A0AB40BUS3</accession>
<organism evidence="3 4">
    <name type="scientific">Dioscorea cayennensis subsp. rotundata</name>
    <name type="common">White Guinea yam</name>
    <name type="synonym">Dioscorea rotundata</name>
    <dbReference type="NCBI Taxonomy" id="55577"/>
    <lineage>
        <taxon>Eukaryota</taxon>
        <taxon>Viridiplantae</taxon>
        <taxon>Streptophyta</taxon>
        <taxon>Embryophyta</taxon>
        <taxon>Tracheophyta</taxon>
        <taxon>Spermatophyta</taxon>
        <taxon>Magnoliopsida</taxon>
        <taxon>Liliopsida</taxon>
        <taxon>Dioscoreales</taxon>
        <taxon>Dioscoreaceae</taxon>
        <taxon>Dioscorea</taxon>
    </lineage>
</organism>
<dbReference type="PANTHER" id="PTHR24111">
    <property type="entry name" value="LEUCINE-RICH REPEAT-CONTAINING PROTEIN 34"/>
    <property type="match status" value="1"/>
</dbReference>
<dbReference type="SUPFAM" id="SSF52047">
    <property type="entry name" value="RNI-like"/>
    <property type="match status" value="1"/>
</dbReference>